<proteinExistence type="predicted"/>
<evidence type="ECO:0000313" key="3">
    <source>
        <dbReference type="Proteomes" id="UP000472277"/>
    </source>
</evidence>
<feature type="region of interest" description="Disordered" evidence="1">
    <location>
        <begin position="138"/>
        <end position="172"/>
    </location>
</feature>
<reference evidence="2" key="1">
    <citation type="submission" date="2025-08" db="UniProtKB">
        <authorList>
            <consortium name="Ensembl"/>
        </authorList>
    </citation>
    <scope>IDENTIFICATION</scope>
</reference>
<organism evidence="2 3">
    <name type="scientific">Salmo trutta</name>
    <name type="common">Brown trout</name>
    <dbReference type="NCBI Taxonomy" id="8032"/>
    <lineage>
        <taxon>Eukaryota</taxon>
        <taxon>Metazoa</taxon>
        <taxon>Chordata</taxon>
        <taxon>Craniata</taxon>
        <taxon>Vertebrata</taxon>
        <taxon>Euteleostomi</taxon>
        <taxon>Actinopterygii</taxon>
        <taxon>Neopterygii</taxon>
        <taxon>Teleostei</taxon>
        <taxon>Protacanthopterygii</taxon>
        <taxon>Salmoniformes</taxon>
        <taxon>Salmonidae</taxon>
        <taxon>Salmoninae</taxon>
        <taxon>Salmo</taxon>
    </lineage>
</organism>
<dbReference type="Proteomes" id="UP000472277">
    <property type="component" value="Unassembled WGS sequence"/>
</dbReference>
<dbReference type="PANTHER" id="PTHR13066">
    <property type="entry name" value="BASIC LEUCINE ZIPPER NUCLEAR FACTOR 1 BLZF1 PROTEIN"/>
    <property type="match status" value="1"/>
</dbReference>
<sequence>MLRPDNSSSQYNERERERTFQNVCHVPGSVRPVRGPGDGMETDEPPVAKEIGVVDTPLSSVPLLKVASPKQSPKTTHPSPASLQHSPHSTPQQSPRASPRDIASAPQPPGVLHLGKVPREACVVVEAVRIVVPRAAISRSGGHVGPAEEKGEAWAGQQMEERPPSPSPPLEDLRGAIEKLQNSERRLLQDKEGLLNQLHVQTEVNRELKKLLVASVGDDLQYHFERLAREKNQMILENEALGRSLASTAEQLERMSIQCDVWRTKFLASRVMAEELTNARVSLQHQTREAQSAITDLLSERDEFSRDMMLTHRSLEQLLVSLQWGRQQTYYPSAQPLSTGELALANHKLAEAINSRLLGKVGPVGSSGGAGLRKGRQASELPNTSHTPAEKMAEKVLKILDPISCSDNKEETSPLSISDSSPSAFLTNKKSIGRFHPYTRYENITFNCCERCSGDILVL</sequence>
<dbReference type="PANTHER" id="PTHR13066:SF2">
    <property type="entry name" value="GOLGIN-45"/>
    <property type="match status" value="1"/>
</dbReference>
<gene>
    <name evidence="2" type="primary">BLZF1</name>
    <name evidence="2" type="synonym">LOC115181200</name>
</gene>
<dbReference type="InterPro" id="IPR027095">
    <property type="entry name" value="Golgin-45"/>
</dbReference>
<dbReference type="GO" id="GO:0000139">
    <property type="term" value="C:Golgi membrane"/>
    <property type="evidence" value="ECO:0007669"/>
    <property type="project" value="TreeGrafter"/>
</dbReference>
<dbReference type="InParanoid" id="A0A674BWY2"/>
<dbReference type="GO" id="GO:0043001">
    <property type="term" value="P:Golgi to plasma membrane protein transport"/>
    <property type="evidence" value="ECO:0007669"/>
    <property type="project" value="InterPro"/>
</dbReference>
<keyword evidence="3" id="KW-1185">Reference proteome</keyword>
<dbReference type="Ensembl" id="ENSSTUT00000080322.1">
    <property type="protein sequence ID" value="ENSSTUP00000075561.1"/>
    <property type="gene ID" value="ENSSTUG00000033179.1"/>
</dbReference>
<feature type="region of interest" description="Disordered" evidence="1">
    <location>
        <begin position="1"/>
        <end position="113"/>
    </location>
</feature>
<name>A0A674BWY2_SALTR</name>
<dbReference type="AlphaFoldDB" id="A0A674BWY2"/>
<reference evidence="2" key="2">
    <citation type="submission" date="2025-09" db="UniProtKB">
        <authorList>
            <consortium name="Ensembl"/>
        </authorList>
    </citation>
    <scope>IDENTIFICATION</scope>
</reference>
<feature type="compositionally biased region" description="Polar residues" evidence="1">
    <location>
        <begin position="69"/>
        <end position="96"/>
    </location>
</feature>
<dbReference type="Pfam" id="PF08227">
    <property type="entry name" value="DASH_Hsk3"/>
    <property type="match status" value="1"/>
</dbReference>
<dbReference type="FunCoup" id="A0A674BWY2">
    <property type="interactions" value="1624"/>
</dbReference>
<evidence type="ECO:0000313" key="2">
    <source>
        <dbReference type="Ensembl" id="ENSSTUP00000075561.1"/>
    </source>
</evidence>
<dbReference type="GeneTree" id="ENSGT00390000009400"/>
<accession>A0A674BWY2</accession>
<feature type="compositionally biased region" description="Polar residues" evidence="1">
    <location>
        <begin position="1"/>
        <end position="11"/>
    </location>
</feature>
<feature type="region of interest" description="Disordered" evidence="1">
    <location>
        <begin position="366"/>
        <end position="389"/>
    </location>
</feature>
<dbReference type="InterPro" id="IPR013183">
    <property type="entry name" value="Hsk3-like"/>
</dbReference>
<evidence type="ECO:0000256" key="1">
    <source>
        <dbReference type="SAM" id="MobiDB-lite"/>
    </source>
</evidence>
<protein>
    <submittedName>
        <fullName evidence="2">Basic leucine zipper nuclear factor 1</fullName>
    </submittedName>
</protein>
<dbReference type="GO" id="GO:0007030">
    <property type="term" value="P:Golgi organization"/>
    <property type="evidence" value="ECO:0007669"/>
    <property type="project" value="InterPro"/>
</dbReference>